<proteinExistence type="inferred from homology"/>
<dbReference type="GO" id="GO:0016853">
    <property type="term" value="F:isomerase activity"/>
    <property type="evidence" value="ECO:0007669"/>
    <property type="project" value="UniProtKB-KW"/>
</dbReference>
<dbReference type="EMBL" id="ML975176">
    <property type="protein sequence ID" value="KAF1809084.1"/>
    <property type="molecule type" value="Genomic_DNA"/>
</dbReference>
<evidence type="ECO:0000256" key="1">
    <source>
        <dbReference type="ARBA" id="ARBA00006538"/>
    </source>
</evidence>
<feature type="domain" description="Acyl-CoA thioesterase-like N-terminal HotDog" evidence="3">
    <location>
        <begin position="34"/>
        <end position="107"/>
    </location>
</feature>
<dbReference type="InterPro" id="IPR049449">
    <property type="entry name" value="TesB_ACOT8-like_N"/>
</dbReference>
<evidence type="ECO:0000313" key="7">
    <source>
        <dbReference type="RefSeq" id="XP_033530715.1"/>
    </source>
</evidence>
<keyword evidence="2" id="KW-0378">Hydrolase</keyword>
<dbReference type="GO" id="GO:0047617">
    <property type="term" value="F:fatty acyl-CoA hydrolase activity"/>
    <property type="evidence" value="ECO:0007669"/>
    <property type="project" value="InterPro"/>
</dbReference>
<reference evidence="7" key="3">
    <citation type="submission" date="2025-04" db="UniProtKB">
        <authorList>
            <consortium name="RefSeq"/>
        </authorList>
    </citation>
    <scope>IDENTIFICATION</scope>
    <source>
        <strain evidence="7">CBS 781.70</strain>
    </source>
</reference>
<dbReference type="GO" id="GO:0006637">
    <property type="term" value="P:acyl-CoA metabolic process"/>
    <property type="evidence" value="ECO:0007669"/>
    <property type="project" value="InterPro"/>
</dbReference>
<evidence type="ECO:0000313" key="6">
    <source>
        <dbReference type="Proteomes" id="UP000504638"/>
    </source>
</evidence>
<dbReference type="Proteomes" id="UP000504638">
    <property type="component" value="Unplaced"/>
</dbReference>
<dbReference type="Pfam" id="PF13622">
    <property type="entry name" value="4HBT_3"/>
    <property type="match status" value="1"/>
</dbReference>
<evidence type="ECO:0000256" key="2">
    <source>
        <dbReference type="ARBA" id="ARBA00022801"/>
    </source>
</evidence>
<reference evidence="7" key="2">
    <citation type="submission" date="2020-04" db="EMBL/GenBank/DDBJ databases">
        <authorList>
            <consortium name="NCBI Genome Project"/>
        </authorList>
    </citation>
    <scope>NUCLEOTIDE SEQUENCE</scope>
    <source>
        <strain evidence="7">CBS 781.70</strain>
    </source>
</reference>
<dbReference type="Pfam" id="PF20789">
    <property type="entry name" value="4HBT_3C"/>
    <property type="match status" value="1"/>
</dbReference>
<protein>
    <submittedName>
        <fullName evidence="5 7">Thioesterase/thiol ester dehydrase-isomerase</fullName>
    </submittedName>
</protein>
<dbReference type="GO" id="GO:0005782">
    <property type="term" value="C:peroxisomal matrix"/>
    <property type="evidence" value="ECO:0007669"/>
    <property type="project" value="UniProtKB-SubCell"/>
</dbReference>
<evidence type="ECO:0000259" key="3">
    <source>
        <dbReference type="Pfam" id="PF13622"/>
    </source>
</evidence>
<name>A0A6G1FTI8_9PEZI</name>
<dbReference type="SUPFAM" id="SSF54637">
    <property type="entry name" value="Thioesterase/thiol ester dehydrase-isomerase"/>
    <property type="match status" value="2"/>
</dbReference>
<keyword evidence="6" id="KW-1185">Reference proteome</keyword>
<keyword evidence="5" id="KW-0413">Isomerase</keyword>
<dbReference type="CDD" id="cd00556">
    <property type="entry name" value="Thioesterase_II"/>
    <property type="match status" value="1"/>
</dbReference>
<dbReference type="GeneID" id="54420806"/>
<evidence type="ECO:0000313" key="5">
    <source>
        <dbReference type="EMBL" id="KAF1809084.1"/>
    </source>
</evidence>
<gene>
    <name evidence="5 7" type="ORF">P152DRAFT_461945</name>
</gene>
<comment type="similarity">
    <text evidence="1">Belongs to the C/M/P thioester hydrolase family.</text>
</comment>
<dbReference type="InterPro" id="IPR029069">
    <property type="entry name" value="HotDog_dom_sf"/>
</dbReference>
<dbReference type="Gene3D" id="2.40.160.210">
    <property type="entry name" value="Acyl-CoA thioesterase, double hotdog domain"/>
    <property type="match status" value="1"/>
</dbReference>
<sequence length="345" mass="38368">MAAHAVELAPKSLSAQLALRSIGDDQFISVIPPDQMANSKSIAYGGCTISASLHAAFQTVGPNYALYSATGSFLGPSLVDRPFIARVRRVRDTRSFATRVIDLSQSTNAVPYETLTKAVKENLEKTERKVMIMIADFQAPEPEALLQYSVKPFRQYSPVEICKPHDQTALEMEEKGLLPPGVSEGLKKEFGLVKKLQFEQRTTPEGVMGQTFGAAKWLKTSQDDLDVTEKTSADYFRHVGTTQTQAENVCGLSLMMDGALSFIPLAHNAMWFDEAGPCSTLDFALRLYVTEIDLSKWHLREWRTIVADHARTYTESRLFDKTGTKLVANMTQQCILRPAPKKQKL</sequence>
<dbReference type="AlphaFoldDB" id="A0A6G1FTI8"/>
<dbReference type="OrthoDB" id="68328at2759"/>
<dbReference type="PANTHER" id="PTHR11066">
    <property type="entry name" value="ACYL-COA THIOESTERASE"/>
    <property type="match status" value="1"/>
</dbReference>
<dbReference type="RefSeq" id="XP_033530715.1">
    <property type="nucleotide sequence ID" value="XM_033680236.1"/>
</dbReference>
<dbReference type="InterPro" id="IPR042171">
    <property type="entry name" value="Acyl-CoA_hotdog"/>
</dbReference>
<evidence type="ECO:0000259" key="4">
    <source>
        <dbReference type="Pfam" id="PF20789"/>
    </source>
</evidence>
<dbReference type="InterPro" id="IPR003703">
    <property type="entry name" value="Acyl_CoA_thio"/>
</dbReference>
<dbReference type="PANTHER" id="PTHR11066:SF35">
    <property type="entry name" value="ACYL-COA THIOESTERASE II"/>
    <property type="match status" value="1"/>
</dbReference>
<organism evidence="5">
    <name type="scientific">Eremomyces bilateralis CBS 781.70</name>
    <dbReference type="NCBI Taxonomy" id="1392243"/>
    <lineage>
        <taxon>Eukaryota</taxon>
        <taxon>Fungi</taxon>
        <taxon>Dikarya</taxon>
        <taxon>Ascomycota</taxon>
        <taxon>Pezizomycotina</taxon>
        <taxon>Dothideomycetes</taxon>
        <taxon>Dothideomycetes incertae sedis</taxon>
        <taxon>Eremomycetales</taxon>
        <taxon>Eremomycetaceae</taxon>
        <taxon>Eremomyces</taxon>
    </lineage>
</organism>
<dbReference type="CDD" id="cd03445">
    <property type="entry name" value="Thioesterase_II_repeat2"/>
    <property type="match status" value="1"/>
</dbReference>
<feature type="domain" description="Acyl-CoA thioesterase-like C-terminal" evidence="4">
    <location>
        <begin position="227"/>
        <end position="335"/>
    </location>
</feature>
<dbReference type="InterPro" id="IPR049450">
    <property type="entry name" value="ACOT8-like_C"/>
</dbReference>
<reference evidence="5 7" key="1">
    <citation type="submission" date="2020-01" db="EMBL/GenBank/DDBJ databases">
        <authorList>
            <consortium name="DOE Joint Genome Institute"/>
            <person name="Haridas S."/>
            <person name="Albert R."/>
            <person name="Binder M."/>
            <person name="Bloem J."/>
            <person name="Labutti K."/>
            <person name="Salamov A."/>
            <person name="Andreopoulos B."/>
            <person name="Baker S.E."/>
            <person name="Barry K."/>
            <person name="Bills G."/>
            <person name="Bluhm B.H."/>
            <person name="Cannon C."/>
            <person name="Castanera R."/>
            <person name="Culley D.E."/>
            <person name="Daum C."/>
            <person name="Ezra D."/>
            <person name="Gonzalez J.B."/>
            <person name="Henrissat B."/>
            <person name="Kuo A."/>
            <person name="Liang C."/>
            <person name="Lipzen A."/>
            <person name="Lutzoni F."/>
            <person name="Magnuson J."/>
            <person name="Mondo S."/>
            <person name="Nolan M."/>
            <person name="Ohm R."/>
            <person name="Pangilinan J."/>
            <person name="Park H.-J."/>
            <person name="Ramirez L."/>
            <person name="Alfaro M."/>
            <person name="Sun H."/>
            <person name="Tritt A."/>
            <person name="Yoshinaga Y."/>
            <person name="Zwiers L.-H."/>
            <person name="Turgeon B.G."/>
            <person name="Goodwin S.B."/>
            <person name="Spatafora J.W."/>
            <person name="Crous P.W."/>
            <person name="Grigoriev I.V."/>
        </authorList>
    </citation>
    <scope>NUCLEOTIDE SEQUENCE</scope>
    <source>
        <strain evidence="5 7">CBS 781.70</strain>
    </source>
</reference>
<accession>A0A6G1FTI8</accession>
<dbReference type="GO" id="GO:0009062">
    <property type="term" value="P:fatty acid catabolic process"/>
    <property type="evidence" value="ECO:0007669"/>
    <property type="project" value="TreeGrafter"/>
</dbReference>